<comment type="caution">
    <text evidence="1">The sequence shown here is derived from an EMBL/GenBank/DDBJ whole genome shotgun (WGS) entry which is preliminary data.</text>
</comment>
<evidence type="ECO:0000313" key="2">
    <source>
        <dbReference type="Proteomes" id="UP000814074"/>
    </source>
</evidence>
<proteinExistence type="predicted"/>
<protein>
    <recommendedName>
        <fullName evidence="3">Plasmid related protein</fullName>
    </recommendedName>
</protein>
<reference evidence="1 2" key="1">
    <citation type="submission" date="2019-11" db="EMBL/GenBank/DDBJ databases">
        <title>Epiphytic Pseudomonas syringae from cherry orchards.</title>
        <authorList>
            <person name="Hulin M.T."/>
        </authorList>
    </citation>
    <scope>NUCLEOTIDE SEQUENCE [LARGE SCALE GENOMIC DNA]</scope>
    <source>
        <strain evidence="1 2">PA-6-3B</strain>
    </source>
</reference>
<evidence type="ECO:0008006" key="3">
    <source>
        <dbReference type="Google" id="ProtNLM"/>
    </source>
</evidence>
<accession>A0ABS9FLG2</accession>
<organism evidence="1 2">
    <name type="scientific">Pseudomonas lactis</name>
    <dbReference type="NCBI Taxonomy" id="1615674"/>
    <lineage>
        <taxon>Bacteria</taxon>
        <taxon>Pseudomonadati</taxon>
        <taxon>Pseudomonadota</taxon>
        <taxon>Gammaproteobacteria</taxon>
        <taxon>Pseudomonadales</taxon>
        <taxon>Pseudomonadaceae</taxon>
        <taxon>Pseudomonas</taxon>
    </lineage>
</organism>
<evidence type="ECO:0000313" key="1">
    <source>
        <dbReference type="EMBL" id="MCF5153021.1"/>
    </source>
</evidence>
<keyword evidence="2" id="KW-1185">Reference proteome</keyword>
<sequence length="112" mass="12356">MGRGASFSEGAISMSTPAQHAFPRFNPGQVVMTSGVASLVQQGQLNPRPYLLRHLSADWGDLDDSDRRQNDAALKSGEDRLFSSYEVGPSLKVWVITEWDRSVTTVLLPSEY</sequence>
<dbReference type="Proteomes" id="UP000814074">
    <property type="component" value="Unassembled WGS sequence"/>
</dbReference>
<name>A0ABS9FLG2_9PSED</name>
<dbReference type="EMBL" id="WKDU01000009">
    <property type="protein sequence ID" value="MCF5153021.1"/>
    <property type="molecule type" value="Genomic_DNA"/>
</dbReference>
<gene>
    <name evidence="1" type="ORF">GIW47_10385</name>
</gene>